<sequence>MSFVLHSYINPTGAFASDVFEAIDLNNQALALTRQGDHAGAEVLHKKALKIKERAHGPDATQTALTLNALGEVQYELGKYDEAETNLRRAVTIRNGSAANSLDAAVSRENLAQVLEAKGHLREAKETRDSGKPNSIACGHSYCPGATFNFSQLQACPKCHCVYYCSAKCKQSDSARHTPFCKETEL</sequence>
<evidence type="ECO:0000256" key="6">
    <source>
        <dbReference type="PROSITE-ProRule" id="PRU00339"/>
    </source>
</evidence>
<dbReference type="PANTHER" id="PTHR45641">
    <property type="entry name" value="TETRATRICOPEPTIDE REPEAT PROTEIN (AFU_ORTHOLOGUE AFUA_6G03870)"/>
    <property type="match status" value="1"/>
</dbReference>
<dbReference type="AlphaFoldDB" id="A0A0C9V857"/>
<dbReference type="PANTHER" id="PTHR45641:SF19">
    <property type="entry name" value="NEPHROCYSTIN-3"/>
    <property type="match status" value="1"/>
</dbReference>
<evidence type="ECO:0000256" key="4">
    <source>
        <dbReference type="ARBA" id="ARBA00022803"/>
    </source>
</evidence>
<dbReference type="InterPro" id="IPR002893">
    <property type="entry name" value="Znf_MYND"/>
</dbReference>
<organism evidence="8 9">
    <name type="scientific">Sphaerobolus stellatus (strain SS14)</name>
    <dbReference type="NCBI Taxonomy" id="990650"/>
    <lineage>
        <taxon>Eukaryota</taxon>
        <taxon>Fungi</taxon>
        <taxon>Dikarya</taxon>
        <taxon>Basidiomycota</taxon>
        <taxon>Agaricomycotina</taxon>
        <taxon>Agaricomycetes</taxon>
        <taxon>Phallomycetidae</taxon>
        <taxon>Geastrales</taxon>
        <taxon>Sphaerobolaceae</taxon>
        <taxon>Sphaerobolus</taxon>
    </lineage>
</organism>
<feature type="domain" description="MYND-type" evidence="7">
    <location>
        <begin position="138"/>
        <end position="181"/>
    </location>
</feature>
<reference evidence="8 9" key="1">
    <citation type="submission" date="2014-06" db="EMBL/GenBank/DDBJ databases">
        <title>Evolutionary Origins and Diversification of the Mycorrhizal Mutualists.</title>
        <authorList>
            <consortium name="DOE Joint Genome Institute"/>
            <consortium name="Mycorrhizal Genomics Consortium"/>
            <person name="Kohler A."/>
            <person name="Kuo A."/>
            <person name="Nagy L.G."/>
            <person name="Floudas D."/>
            <person name="Copeland A."/>
            <person name="Barry K.W."/>
            <person name="Cichocki N."/>
            <person name="Veneault-Fourrey C."/>
            <person name="LaButti K."/>
            <person name="Lindquist E.A."/>
            <person name="Lipzen A."/>
            <person name="Lundell T."/>
            <person name="Morin E."/>
            <person name="Murat C."/>
            <person name="Riley R."/>
            <person name="Ohm R."/>
            <person name="Sun H."/>
            <person name="Tunlid A."/>
            <person name="Henrissat B."/>
            <person name="Grigoriev I.V."/>
            <person name="Hibbett D.S."/>
            <person name="Martin F."/>
        </authorList>
    </citation>
    <scope>NUCLEOTIDE SEQUENCE [LARGE SCALE GENOMIC DNA]</scope>
    <source>
        <strain evidence="8 9">SS14</strain>
    </source>
</reference>
<evidence type="ECO:0000256" key="5">
    <source>
        <dbReference type="ARBA" id="ARBA00022833"/>
    </source>
</evidence>
<keyword evidence="5" id="KW-0862">Zinc</keyword>
<dbReference type="HOGENOM" id="CLU_120095_0_0_1"/>
<evidence type="ECO:0000256" key="1">
    <source>
        <dbReference type="ARBA" id="ARBA00022723"/>
    </source>
</evidence>
<dbReference type="InterPro" id="IPR019734">
    <property type="entry name" value="TPR_rpt"/>
</dbReference>
<keyword evidence="2" id="KW-0677">Repeat</keyword>
<evidence type="ECO:0000313" key="9">
    <source>
        <dbReference type="Proteomes" id="UP000054279"/>
    </source>
</evidence>
<dbReference type="Pfam" id="PF13424">
    <property type="entry name" value="TPR_12"/>
    <property type="match status" value="1"/>
</dbReference>
<protein>
    <recommendedName>
        <fullName evidence="7">MYND-type domain-containing protein</fullName>
    </recommendedName>
</protein>
<dbReference type="SUPFAM" id="SSF144232">
    <property type="entry name" value="HIT/MYND zinc finger-like"/>
    <property type="match status" value="1"/>
</dbReference>
<dbReference type="SUPFAM" id="SSF48452">
    <property type="entry name" value="TPR-like"/>
    <property type="match status" value="1"/>
</dbReference>
<dbReference type="PROSITE" id="PS01360">
    <property type="entry name" value="ZF_MYND_1"/>
    <property type="match status" value="1"/>
</dbReference>
<evidence type="ECO:0000259" key="7">
    <source>
        <dbReference type="PROSITE" id="PS01360"/>
    </source>
</evidence>
<dbReference type="Proteomes" id="UP000054279">
    <property type="component" value="Unassembled WGS sequence"/>
</dbReference>
<dbReference type="PROSITE" id="PS50005">
    <property type="entry name" value="TPR"/>
    <property type="match status" value="1"/>
</dbReference>
<accession>A0A0C9V857</accession>
<dbReference type="Gene3D" id="6.10.140.2220">
    <property type="match status" value="1"/>
</dbReference>
<dbReference type="GO" id="GO:0008270">
    <property type="term" value="F:zinc ion binding"/>
    <property type="evidence" value="ECO:0007669"/>
    <property type="project" value="UniProtKB-KW"/>
</dbReference>
<keyword evidence="9" id="KW-1185">Reference proteome</keyword>
<evidence type="ECO:0000313" key="8">
    <source>
        <dbReference type="EMBL" id="KIJ37727.1"/>
    </source>
</evidence>
<dbReference type="Gene3D" id="1.25.40.10">
    <property type="entry name" value="Tetratricopeptide repeat domain"/>
    <property type="match status" value="1"/>
</dbReference>
<gene>
    <name evidence="8" type="ORF">M422DRAFT_781615</name>
</gene>
<name>A0A0C9V857_SPHS4</name>
<keyword evidence="4 6" id="KW-0802">TPR repeat</keyword>
<keyword evidence="1" id="KW-0479">Metal-binding</keyword>
<feature type="repeat" description="TPR" evidence="6">
    <location>
        <begin position="64"/>
        <end position="97"/>
    </location>
</feature>
<dbReference type="OrthoDB" id="5231159at2759"/>
<dbReference type="InterPro" id="IPR011990">
    <property type="entry name" value="TPR-like_helical_dom_sf"/>
</dbReference>
<evidence type="ECO:0000256" key="3">
    <source>
        <dbReference type="ARBA" id="ARBA00022771"/>
    </source>
</evidence>
<dbReference type="EMBL" id="KN837167">
    <property type="protein sequence ID" value="KIJ37727.1"/>
    <property type="molecule type" value="Genomic_DNA"/>
</dbReference>
<evidence type="ECO:0000256" key="2">
    <source>
        <dbReference type="ARBA" id="ARBA00022737"/>
    </source>
</evidence>
<proteinExistence type="predicted"/>
<keyword evidence="3" id="KW-0863">Zinc-finger</keyword>
<dbReference type="SMART" id="SM00028">
    <property type="entry name" value="TPR"/>
    <property type="match status" value="2"/>
</dbReference>